<gene>
    <name evidence="9" type="ORF">ENV60_05300</name>
</gene>
<dbReference type="PANTHER" id="PTHR43399:SF4">
    <property type="entry name" value="CELL WALL-ASSOCIATED PROTEASE"/>
    <property type="match status" value="1"/>
</dbReference>
<proteinExistence type="inferred from homology"/>
<evidence type="ECO:0000256" key="1">
    <source>
        <dbReference type="ARBA" id="ARBA00011073"/>
    </source>
</evidence>
<evidence type="ECO:0000259" key="7">
    <source>
        <dbReference type="Pfam" id="PF00082"/>
    </source>
</evidence>
<dbReference type="Pfam" id="PF00082">
    <property type="entry name" value="Peptidase_S8"/>
    <property type="match status" value="1"/>
</dbReference>
<dbReference type="SUPFAM" id="SSF49785">
    <property type="entry name" value="Galactose-binding domain-like"/>
    <property type="match status" value="1"/>
</dbReference>
<keyword evidence="6" id="KW-0175">Coiled coil</keyword>
<keyword evidence="2 5" id="KW-0645">Protease</keyword>
<dbReference type="CDD" id="cd04842">
    <property type="entry name" value="Peptidases_S8_Kp43_protease"/>
    <property type="match status" value="1"/>
</dbReference>
<dbReference type="InterPro" id="IPR051048">
    <property type="entry name" value="Peptidase_S8/S53_subtilisin"/>
</dbReference>
<feature type="active site" description="Charge relay system" evidence="5">
    <location>
        <position position="489"/>
    </location>
</feature>
<dbReference type="GO" id="GO:0006508">
    <property type="term" value="P:proteolysis"/>
    <property type="evidence" value="ECO:0007669"/>
    <property type="project" value="UniProtKB-KW"/>
</dbReference>
<dbReference type="AlphaFoldDB" id="A0A7C4XAZ6"/>
<evidence type="ECO:0000256" key="2">
    <source>
        <dbReference type="ARBA" id="ARBA00022670"/>
    </source>
</evidence>
<comment type="similarity">
    <text evidence="1 5">Belongs to the peptidase S8 family.</text>
</comment>
<dbReference type="InterPro" id="IPR000209">
    <property type="entry name" value="Peptidase_S8/S53_dom"/>
</dbReference>
<dbReference type="NCBIfam" id="TIGR04183">
    <property type="entry name" value="Por_Secre_tail"/>
    <property type="match status" value="1"/>
</dbReference>
<evidence type="ECO:0000313" key="9">
    <source>
        <dbReference type="EMBL" id="HGV97694.1"/>
    </source>
</evidence>
<feature type="domain" description="Peptidase S8/S53" evidence="7">
    <location>
        <begin position="234"/>
        <end position="553"/>
    </location>
</feature>
<sequence length="792" mass="86690">MKRLYNYDEQKGGYMKYLLIAFVLTGGLFAAPISMIHYRFEPQNGEPEIPNALRGIPAEYDYYIVQFRGPVLDVYKQGLREYGAEFYYYIPENAFVVKLPSARIDEIKSLPQVTWIGYYHPAYKLSPYIGTHTFKTPARQNDPKLRLLVTPFPDVNLERLLQDIQNVGAQIIEANERIIELRMDKESLNSLARVNGIFWIEEKLEFFLMNNITRWVIQTNVQNDTTIWAHGLHGEGEMIGCMDSGIDIGHCMHRDPSGNPPGPNHRKVRAYREYTTPAGFYDYCEPGHGTHVVGTIQGDDYTNTITAYNGMAYKAVISFGDIQDTSWTACNLGAVYPPSDLTTDFNAAYNDGARAHTNSWGATDNTYDAMAQQVDQAMWNHKDMLILFANGNNGPGNGGPSSGGVGTPATAKNCVSVGASGQAPGQDLVADFSSRGPTYDNRVKPTVCAPGAGPTATLNACMAGEGISSADNQTSQSCQTVQSGFCGTSMATPATAGAVLLIRQYYRLGFYPDGYQGSGPSITPSAALMKSTLINSADKMGSLTFPGNEQGYGRVNLNNALYFTGEARKLLIEDNTTGIGTGGVWSREFTVQGASQSLKVVLCWTDYPGAQGANPVLVNNLDLEVEDPSGNIYRGNNFSGGWSQPGGSADNRNVEEIVWIQTPTTGTWTVRVLGTNIPQGPQPFAVTITGDVSFTGIEEGRFETVNLPKSLNVIPTIGKDNFKIVYNIYKSSPVAIKVYDPAGRIVHQEFSKMLKPGTYEKAFNAYGLSNGVYFVRLETEGLLETTKFLIIR</sequence>
<evidence type="ECO:0000259" key="8">
    <source>
        <dbReference type="Pfam" id="PF18962"/>
    </source>
</evidence>
<accession>A0A7C4XAZ6</accession>
<dbReference type="InterPro" id="IPR008979">
    <property type="entry name" value="Galactose-bd-like_sf"/>
</dbReference>
<dbReference type="InterPro" id="IPR026444">
    <property type="entry name" value="Secre_tail"/>
</dbReference>
<dbReference type="PANTHER" id="PTHR43399">
    <property type="entry name" value="SUBTILISIN-RELATED"/>
    <property type="match status" value="1"/>
</dbReference>
<dbReference type="Gene3D" id="2.60.120.380">
    <property type="match status" value="1"/>
</dbReference>
<dbReference type="PROSITE" id="PS00138">
    <property type="entry name" value="SUBTILASE_SER"/>
    <property type="match status" value="1"/>
</dbReference>
<reference evidence="9" key="1">
    <citation type="journal article" date="2020" name="mSystems">
        <title>Genome- and Community-Level Interaction Insights into Carbon Utilization and Element Cycling Functions of Hydrothermarchaeota in Hydrothermal Sediment.</title>
        <authorList>
            <person name="Zhou Z."/>
            <person name="Liu Y."/>
            <person name="Xu W."/>
            <person name="Pan J."/>
            <person name="Luo Z.H."/>
            <person name="Li M."/>
        </authorList>
    </citation>
    <scope>NUCLEOTIDE SEQUENCE [LARGE SCALE GENOMIC DNA]</scope>
    <source>
        <strain evidence="9">SpSt-774</strain>
    </source>
</reference>
<organism evidence="9">
    <name type="scientific">candidate division WOR-3 bacterium</name>
    <dbReference type="NCBI Taxonomy" id="2052148"/>
    <lineage>
        <taxon>Bacteria</taxon>
        <taxon>Bacteria division WOR-3</taxon>
    </lineage>
</organism>
<dbReference type="SUPFAM" id="SSF52743">
    <property type="entry name" value="Subtilisin-like"/>
    <property type="match status" value="1"/>
</dbReference>
<feature type="coiled-coil region" evidence="6">
    <location>
        <begin position="157"/>
        <end position="191"/>
    </location>
</feature>
<dbReference type="InterPro" id="IPR015500">
    <property type="entry name" value="Peptidase_S8_subtilisin-rel"/>
</dbReference>
<dbReference type="GO" id="GO:0004252">
    <property type="term" value="F:serine-type endopeptidase activity"/>
    <property type="evidence" value="ECO:0007669"/>
    <property type="project" value="UniProtKB-UniRule"/>
</dbReference>
<evidence type="ECO:0000256" key="6">
    <source>
        <dbReference type="SAM" id="Coils"/>
    </source>
</evidence>
<dbReference type="PRINTS" id="PR00723">
    <property type="entry name" value="SUBTILISIN"/>
</dbReference>
<dbReference type="Pfam" id="PF18962">
    <property type="entry name" value="Por_Secre_tail"/>
    <property type="match status" value="1"/>
</dbReference>
<dbReference type="Gene3D" id="3.40.50.200">
    <property type="entry name" value="Peptidase S8/S53 domain"/>
    <property type="match status" value="1"/>
</dbReference>
<feature type="domain" description="Secretion system C-terminal sorting" evidence="8">
    <location>
        <begin position="719"/>
        <end position="790"/>
    </location>
</feature>
<dbReference type="InterPro" id="IPR023828">
    <property type="entry name" value="Peptidase_S8_Ser-AS"/>
</dbReference>
<protein>
    <submittedName>
        <fullName evidence="9">T9SS type A sorting domain-containing protein</fullName>
    </submittedName>
</protein>
<dbReference type="EMBL" id="DTGZ01000097">
    <property type="protein sequence ID" value="HGV97694.1"/>
    <property type="molecule type" value="Genomic_DNA"/>
</dbReference>
<comment type="caution">
    <text evidence="9">The sequence shown here is derived from an EMBL/GenBank/DDBJ whole genome shotgun (WGS) entry which is preliminary data.</text>
</comment>
<evidence type="ECO:0000256" key="3">
    <source>
        <dbReference type="ARBA" id="ARBA00022801"/>
    </source>
</evidence>
<name>A0A7C4XAZ6_UNCW3</name>
<dbReference type="InterPro" id="IPR034058">
    <property type="entry name" value="TagA/B/C/D_pept_dom"/>
</dbReference>
<evidence type="ECO:0000256" key="4">
    <source>
        <dbReference type="ARBA" id="ARBA00022825"/>
    </source>
</evidence>
<keyword evidence="4 5" id="KW-0720">Serine protease</keyword>
<dbReference type="PROSITE" id="PS51892">
    <property type="entry name" value="SUBTILASE"/>
    <property type="match status" value="1"/>
</dbReference>
<keyword evidence="3 5" id="KW-0378">Hydrolase</keyword>
<feature type="active site" description="Charge relay system" evidence="5">
    <location>
        <position position="288"/>
    </location>
</feature>
<dbReference type="InterPro" id="IPR036852">
    <property type="entry name" value="Peptidase_S8/S53_dom_sf"/>
</dbReference>
<evidence type="ECO:0000256" key="5">
    <source>
        <dbReference type="PROSITE-ProRule" id="PRU01240"/>
    </source>
</evidence>
<feature type="active site" description="Charge relay system" evidence="5">
    <location>
        <position position="243"/>
    </location>
</feature>